<evidence type="ECO:0000313" key="1">
    <source>
        <dbReference type="EMBL" id="BES93483.1"/>
    </source>
</evidence>
<dbReference type="EMBL" id="AP028912">
    <property type="protein sequence ID" value="BES93483.1"/>
    <property type="molecule type" value="Genomic_DNA"/>
</dbReference>
<protein>
    <submittedName>
        <fullName evidence="1">Uncharacterized protein</fullName>
    </submittedName>
</protein>
<evidence type="ECO:0000313" key="2">
    <source>
        <dbReference type="Proteomes" id="UP001307889"/>
    </source>
</evidence>
<name>A0ABN7AN35_9HEMI</name>
<keyword evidence="2" id="KW-1185">Reference proteome</keyword>
<organism evidence="1 2">
    <name type="scientific">Nesidiocoris tenuis</name>
    <dbReference type="NCBI Taxonomy" id="355587"/>
    <lineage>
        <taxon>Eukaryota</taxon>
        <taxon>Metazoa</taxon>
        <taxon>Ecdysozoa</taxon>
        <taxon>Arthropoda</taxon>
        <taxon>Hexapoda</taxon>
        <taxon>Insecta</taxon>
        <taxon>Pterygota</taxon>
        <taxon>Neoptera</taxon>
        <taxon>Paraneoptera</taxon>
        <taxon>Hemiptera</taxon>
        <taxon>Heteroptera</taxon>
        <taxon>Panheteroptera</taxon>
        <taxon>Cimicomorpha</taxon>
        <taxon>Miridae</taxon>
        <taxon>Dicyphina</taxon>
        <taxon>Nesidiocoris</taxon>
    </lineage>
</organism>
<gene>
    <name evidence="1" type="ORF">NTJ_06293</name>
</gene>
<dbReference type="Proteomes" id="UP001307889">
    <property type="component" value="Chromosome 4"/>
</dbReference>
<accession>A0ABN7AN35</accession>
<reference evidence="1 2" key="1">
    <citation type="submission" date="2023-09" db="EMBL/GenBank/DDBJ databases">
        <title>Nesidiocoris tenuis whole genome shotgun sequence.</title>
        <authorList>
            <person name="Shibata T."/>
            <person name="Shimoda M."/>
            <person name="Kobayashi T."/>
            <person name="Uehara T."/>
        </authorList>
    </citation>
    <scope>NUCLEOTIDE SEQUENCE [LARGE SCALE GENOMIC DNA]</scope>
    <source>
        <strain evidence="1 2">Japan</strain>
    </source>
</reference>
<sequence>MELIHFWLYWLQSRKQLNVSRLLLFKILTNPLLWLRPVDVIKPDKVAAYHQSRCLYLTAMTYNSSSSCRTFGSKWKKFHFDRQPQKDPYKFEIYAF</sequence>
<proteinExistence type="predicted"/>